<dbReference type="AlphaFoldDB" id="A0A4Z2D8L1"/>
<protein>
    <submittedName>
        <fullName evidence="1">Uncharacterized protein</fullName>
    </submittedName>
</protein>
<name>A0A4Z2D8L1_SCHJA</name>
<gene>
    <name evidence="1" type="ORF">EWB00_003501</name>
</gene>
<accession>A0A4Z2D8L1</accession>
<evidence type="ECO:0000313" key="2">
    <source>
        <dbReference type="Proteomes" id="UP000311919"/>
    </source>
</evidence>
<reference evidence="1 2" key="1">
    <citation type="submission" date="2019-03" db="EMBL/GenBank/DDBJ databases">
        <title>An improved genome assembly of the fluke Schistosoma japonicum.</title>
        <authorList>
            <person name="Hu W."/>
            <person name="Luo F."/>
            <person name="Yin M."/>
            <person name="Mo X."/>
            <person name="Sun C."/>
            <person name="Wu Q."/>
            <person name="Zhu B."/>
            <person name="Xiang M."/>
            <person name="Wang J."/>
            <person name="Wang Y."/>
            <person name="Zhang T."/>
            <person name="Xu B."/>
            <person name="Zheng H."/>
            <person name="Feng Z."/>
        </authorList>
    </citation>
    <scope>NUCLEOTIDE SEQUENCE [LARGE SCALE GENOMIC DNA]</scope>
    <source>
        <strain evidence="1">HuSjv2</strain>
        <tissue evidence="1">Worms</tissue>
    </source>
</reference>
<proteinExistence type="predicted"/>
<organism evidence="1 2">
    <name type="scientific">Schistosoma japonicum</name>
    <name type="common">Blood fluke</name>
    <dbReference type="NCBI Taxonomy" id="6182"/>
    <lineage>
        <taxon>Eukaryota</taxon>
        <taxon>Metazoa</taxon>
        <taxon>Spiralia</taxon>
        <taxon>Lophotrochozoa</taxon>
        <taxon>Platyhelminthes</taxon>
        <taxon>Trematoda</taxon>
        <taxon>Digenea</taxon>
        <taxon>Strigeidida</taxon>
        <taxon>Schistosomatoidea</taxon>
        <taxon>Schistosomatidae</taxon>
        <taxon>Schistosoma</taxon>
    </lineage>
</organism>
<dbReference type="EMBL" id="SKCS01000214">
    <property type="protein sequence ID" value="TNN12759.1"/>
    <property type="molecule type" value="Genomic_DNA"/>
</dbReference>
<evidence type="ECO:0000313" key="1">
    <source>
        <dbReference type="EMBL" id="TNN12759.1"/>
    </source>
</evidence>
<dbReference type="Proteomes" id="UP000311919">
    <property type="component" value="Unassembled WGS sequence"/>
</dbReference>
<keyword evidence="2" id="KW-1185">Reference proteome</keyword>
<comment type="caution">
    <text evidence="1">The sequence shown here is derived from an EMBL/GenBank/DDBJ whole genome shotgun (WGS) entry which is preliminary data.</text>
</comment>
<sequence>MEVLDLDDYLVQDGHVDQVEINEVDDSEFDYDNTVINYDSFPSPDSVDIARPQINQINGKCIINTMKNTYA</sequence>